<keyword evidence="3" id="KW-1185">Reference proteome</keyword>
<comment type="caution">
    <text evidence="2">The sequence shown here is derived from an EMBL/GenBank/DDBJ whole genome shotgun (WGS) entry which is preliminary data.</text>
</comment>
<evidence type="ECO:0000313" key="2">
    <source>
        <dbReference type="EMBL" id="KAJ8473865.1"/>
    </source>
</evidence>
<organism evidence="2 3">
    <name type="scientific">Trametes cubensis</name>
    <dbReference type="NCBI Taxonomy" id="1111947"/>
    <lineage>
        <taxon>Eukaryota</taxon>
        <taxon>Fungi</taxon>
        <taxon>Dikarya</taxon>
        <taxon>Basidiomycota</taxon>
        <taxon>Agaricomycotina</taxon>
        <taxon>Agaricomycetes</taxon>
        <taxon>Polyporales</taxon>
        <taxon>Polyporaceae</taxon>
        <taxon>Trametes</taxon>
    </lineage>
</organism>
<feature type="region of interest" description="Disordered" evidence="1">
    <location>
        <begin position="392"/>
        <end position="437"/>
    </location>
</feature>
<dbReference type="Pfam" id="PF11927">
    <property type="entry name" value="HODM_asu-like"/>
    <property type="match status" value="1"/>
</dbReference>
<evidence type="ECO:0000256" key="1">
    <source>
        <dbReference type="SAM" id="MobiDB-lite"/>
    </source>
</evidence>
<dbReference type="InterPro" id="IPR021848">
    <property type="entry name" value="HODM_asu-like"/>
</dbReference>
<name>A0AAD7X9C5_9APHY</name>
<protein>
    <submittedName>
        <fullName evidence="2">Uncharacterized protein</fullName>
    </submittedName>
</protein>
<dbReference type="AlphaFoldDB" id="A0AAD7X9C5"/>
<proteinExistence type="predicted"/>
<evidence type="ECO:0000313" key="3">
    <source>
        <dbReference type="Proteomes" id="UP001215151"/>
    </source>
</evidence>
<dbReference type="Proteomes" id="UP001215151">
    <property type="component" value="Unassembled WGS sequence"/>
</dbReference>
<gene>
    <name evidence="2" type="ORF">ONZ51_g7591</name>
</gene>
<dbReference type="EMBL" id="JAPEVG010000207">
    <property type="protein sequence ID" value="KAJ8473865.1"/>
    <property type="molecule type" value="Genomic_DNA"/>
</dbReference>
<accession>A0AAD7X9C5</accession>
<sequence length="437" mass="49875">MLVPWSSASSLEAAERVVLLTFAVLAVCGLMRSWYNGIAGKRRSGNRKHTKEVSVGLPDPDPLAEFDLETATARNFVYANKTMRYPYHQTMAHQPMHINHWIEIDKEYKWYLDEKARVIKEHGKTVVDSLPENDEACGELLELLADYLPKRYPTLFKQHAPDSITNLVTGDRFDNVSQQKSTDALVIISRLVQDDFLMARERPDGKVYLVGGLVVFPGTYLLSETIDKPLGVLHAPVPDFNQKLLMSVERTLKRFKPNQPFERSSWNIMDDRNLFWHNIASGLPDKDLRPQDLWLRIDHQTFRKLPRTNAIIFGVRPIMRRIEDLADSPLVPSLMEKVHTESAEHLIKYKGIAKYGDLLLPYLRELTKSQIERGLISSEDDVRSFREFLKDRGMPVPSTQTSLAVPTESERRKARAGEPGGVADGMNERSFDVGYTT</sequence>
<reference evidence="2" key="1">
    <citation type="submission" date="2022-11" db="EMBL/GenBank/DDBJ databases">
        <title>Genome Sequence of Cubamyces cubensis.</title>
        <authorList>
            <person name="Buettner E."/>
        </authorList>
    </citation>
    <scope>NUCLEOTIDE SEQUENCE</scope>
    <source>
        <strain evidence="2">MPL-01</strain>
    </source>
</reference>